<dbReference type="Gene3D" id="3.30.428.10">
    <property type="entry name" value="HIT-like"/>
    <property type="match status" value="1"/>
</dbReference>
<name>A0A839N3D9_9MICO</name>
<dbReference type="PROSITE" id="PS51084">
    <property type="entry name" value="HIT_2"/>
    <property type="match status" value="1"/>
</dbReference>
<comment type="caution">
    <text evidence="3">The sequence shown here is derived from an EMBL/GenBank/DDBJ whole genome shotgun (WGS) entry which is preliminary data.</text>
</comment>
<dbReference type="SUPFAM" id="SSF54197">
    <property type="entry name" value="HIT-like"/>
    <property type="match status" value="1"/>
</dbReference>
<protein>
    <submittedName>
        <fullName evidence="3">Diadenosine tetraphosphate (Ap4A) HIT family hydrolase</fullName>
    </submittedName>
</protein>
<dbReference type="GO" id="GO:0016787">
    <property type="term" value="F:hydrolase activity"/>
    <property type="evidence" value="ECO:0007669"/>
    <property type="project" value="UniProtKB-KW"/>
</dbReference>
<dbReference type="InterPro" id="IPR001310">
    <property type="entry name" value="Histidine_triad_HIT"/>
</dbReference>
<dbReference type="InterPro" id="IPR011146">
    <property type="entry name" value="HIT-like"/>
</dbReference>
<dbReference type="PANTHER" id="PTHR46648:SF1">
    <property type="entry name" value="ADENOSINE 5'-MONOPHOSPHORAMIDASE HNT1"/>
    <property type="match status" value="1"/>
</dbReference>
<dbReference type="AlphaFoldDB" id="A0A839N3D9"/>
<dbReference type="EMBL" id="JACHVQ010000001">
    <property type="protein sequence ID" value="MBB2891827.1"/>
    <property type="molecule type" value="Genomic_DNA"/>
</dbReference>
<evidence type="ECO:0000259" key="2">
    <source>
        <dbReference type="PROSITE" id="PS51084"/>
    </source>
</evidence>
<feature type="short sequence motif" description="Histidine triad motif" evidence="1">
    <location>
        <begin position="99"/>
        <end position="103"/>
    </location>
</feature>
<dbReference type="Proteomes" id="UP000559182">
    <property type="component" value="Unassembled WGS sequence"/>
</dbReference>
<evidence type="ECO:0000313" key="4">
    <source>
        <dbReference type="Proteomes" id="UP000559182"/>
    </source>
</evidence>
<keyword evidence="4" id="KW-1185">Reference proteome</keyword>
<dbReference type="InterPro" id="IPR036265">
    <property type="entry name" value="HIT-like_sf"/>
</dbReference>
<gene>
    <name evidence="3" type="ORF">FHU39_001811</name>
</gene>
<dbReference type="GO" id="GO:0009117">
    <property type="term" value="P:nucleotide metabolic process"/>
    <property type="evidence" value="ECO:0007669"/>
    <property type="project" value="TreeGrafter"/>
</dbReference>
<dbReference type="RefSeq" id="WP_183320040.1">
    <property type="nucleotide sequence ID" value="NZ_JACHVQ010000001.1"/>
</dbReference>
<sequence length="147" mass="15772">MSESCLVCDEVSGDIPVPGGQLEASDQVAVFHCPIVAPATDVYAGYLFVVPRRHVPGFSGLTEDEAEAVGVAIARWSRVLEAVGAEHVYVLRIGHGVDHLHVHLVPRWPGTPSEVSWLHVDDWDGARRVDTPAAADFVSTLRTVGVA</sequence>
<keyword evidence="3" id="KW-0378">Hydrolase</keyword>
<accession>A0A839N3D9</accession>
<reference evidence="3 4" key="1">
    <citation type="submission" date="2020-08" db="EMBL/GenBank/DDBJ databases">
        <title>Sequencing the genomes of 1000 actinobacteria strains.</title>
        <authorList>
            <person name="Klenk H.-P."/>
        </authorList>
    </citation>
    <scope>NUCLEOTIDE SEQUENCE [LARGE SCALE GENOMIC DNA]</scope>
    <source>
        <strain evidence="3 4">DSM 105369</strain>
    </source>
</reference>
<dbReference type="PANTHER" id="PTHR46648">
    <property type="entry name" value="HIT FAMILY PROTEIN 1"/>
    <property type="match status" value="1"/>
</dbReference>
<proteinExistence type="predicted"/>
<feature type="domain" description="HIT" evidence="2">
    <location>
        <begin position="45"/>
        <end position="114"/>
    </location>
</feature>
<dbReference type="Pfam" id="PF01230">
    <property type="entry name" value="HIT"/>
    <property type="match status" value="1"/>
</dbReference>
<evidence type="ECO:0000313" key="3">
    <source>
        <dbReference type="EMBL" id="MBB2891827.1"/>
    </source>
</evidence>
<evidence type="ECO:0000256" key="1">
    <source>
        <dbReference type="PROSITE-ProRule" id="PRU00464"/>
    </source>
</evidence>
<organism evidence="3 4">
    <name type="scientific">Flexivirga oryzae</name>
    <dbReference type="NCBI Taxonomy" id="1794944"/>
    <lineage>
        <taxon>Bacteria</taxon>
        <taxon>Bacillati</taxon>
        <taxon>Actinomycetota</taxon>
        <taxon>Actinomycetes</taxon>
        <taxon>Micrococcales</taxon>
        <taxon>Dermacoccaceae</taxon>
        <taxon>Flexivirga</taxon>
    </lineage>
</organism>